<evidence type="ECO:0000256" key="2">
    <source>
        <dbReference type="SAM" id="SignalP"/>
    </source>
</evidence>
<feature type="chain" id="PRO_5036862032" description="Secreted protein" evidence="2">
    <location>
        <begin position="33"/>
        <end position="110"/>
    </location>
</feature>
<dbReference type="InterPro" id="IPR045925">
    <property type="entry name" value="DUF6344"/>
</dbReference>
<dbReference type="AlphaFoldDB" id="A0A917QQV5"/>
<evidence type="ECO:0000256" key="1">
    <source>
        <dbReference type="SAM" id="MobiDB-lite"/>
    </source>
</evidence>
<dbReference type="Proteomes" id="UP000637788">
    <property type="component" value="Unassembled WGS sequence"/>
</dbReference>
<dbReference type="Pfam" id="PF19871">
    <property type="entry name" value="DUF6344"/>
    <property type="match status" value="1"/>
</dbReference>
<name>A0A917QQV5_9ACTN</name>
<sequence>MARNKVMKLWTAVITAFIALCTTLGLVTTAGAATAVPQTESARNASPTVTAPAMSGWALSFSRTLPPTMKQRIHAEAHGSAPNCRHRPPTDVETPSEAQEAADSATPCTT</sequence>
<feature type="region of interest" description="Disordered" evidence="1">
    <location>
        <begin position="71"/>
        <end position="110"/>
    </location>
</feature>
<organism evidence="3 4">
    <name type="scientific">Streptomyces flaveus</name>
    <dbReference type="NCBI Taxonomy" id="66370"/>
    <lineage>
        <taxon>Bacteria</taxon>
        <taxon>Bacillati</taxon>
        <taxon>Actinomycetota</taxon>
        <taxon>Actinomycetes</taxon>
        <taxon>Kitasatosporales</taxon>
        <taxon>Streptomycetaceae</taxon>
        <taxon>Streptomyces</taxon>
        <taxon>Streptomyces aurantiacus group</taxon>
    </lineage>
</organism>
<protein>
    <recommendedName>
        <fullName evidence="5">Secreted protein</fullName>
    </recommendedName>
</protein>
<dbReference type="EMBL" id="BMPQ01000005">
    <property type="protein sequence ID" value="GGK64579.1"/>
    <property type="molecule type" value="Genomic_DNA"/>
</dbReference>
<reference evidence="3" key="1">
    <citation type="journal article" date="2014" name="Int. J. Syst. Evol. Microbiol.">
        <title>Complete genome sequence of Corynebacterium casei LMG S-19264T (=DSM 44701T), isolated from a smear-ripened cheese.</title>
        <authorList>
            <consortium name="US DOE Joint Genome Institute (JGI-PGF)"/>
            <person name="Walter F."/>
            <person name="Albersmeier A."/>
            <person name="Kalinowski J."/>
            <person name="Ruckert C."/>
        </authorList>
    </citation>
    <scope>NUCLEOTIDE SEQUENCE</scope>
    <source>
        <strain evidence="3">JCM 3035</strain>
    </source>
</reference>
<proteinExistence type="predicted"/>
<keyword evidence="4" id="KW-1185">Reference proteome</keyword>
<keyword evidence="2" id="KW-0732">Signal</keyword>
<evidence type="ECO:0008006" key="5">
    <source>
        <dbReference type="Google" id="ProtNLM"/>
    </source>
</evidence>
<comment type="caution">
    <text evidence="3">The sequence shown here is derived from an EMBL/GenBank/DDBJ whole genome shotgun (WGS) entry which is preliminary data.</text>
</comment>
<gene>
    <name evidence="3" type="ORF">GCM10010094_26890</name>
</gene>
<reference evidence="3" key="2">
    <citation type="submission" date="2020-09" db="EMBL/GenBank/DDBJ databases">
        <authorList>
            <person name="Sun Q."/>
            <person name="Ohkuma M."/>
        </authorList>
    </citation>
    <scope>NUCLEOTIDE SEQUENCE</scope>
    <source>
        <strain evidence="3">JCM 3035</strain>
    </source>
</reference>
<evidence type="ECO:0000313" key="3">
    <source>
        <dbReference type="EMBL" id="GGK64579.1"/>
    </source>
</evidence>
<feature type="signal peptide" evidence="2">
    <location>
        <begin position="1"/>
        <end position="32"/>
    </location>
</feature>
<accession>A0A917QQV5</accession>
<evidence type="ECO:0000313" key="4">
    <source>
        <dbReference type="Proteomes" id="UP000637788"/>
    </source>
</evidence>